<dbReference type="OrthoDB" id="257482at2759"/>
<sequence>MKRARSVKARGRETKRLCADSMPLIRDCERQLAEGMRGCDGVIAVDSLECVKFEGDAAACSPLEALSLLLLEKSNEQRTDSMLAHRQTWWGVGVLRSRESDVAYHAEDGAEVLWNVVPLLLTMVPWQVQLPHPLQDLVLRHGHFVSIGECDYGGSNVCSFSDTFMAREAVCLLRGLPRCCVQAVSGRFPLFRRVAPPFSSAAPRVVAATDADWSLLPPEEVPPAQCAAAAHRHARGLMPFTVRGLSSLMDSFGQQSNTSAPKCWVVVSYPDGVPCSAAASDEADCISRDGMNTVGSATRPQQDGGRDESVDQSAFSCEAAPFFVLPSHLLCQSLRVALGWRQIPPSSRPVAAAVLTRLCSLVNGASLHTDQGVKLTSRTAWYTPPATHSATMRIQKASSM</sequence>
<organism evidence="2 3">
    <name type="scientific">Porcisia hertigi</name>
    <dbReference type="NCBI Taxonomy" id="2761500"/>
    <lineage>
        <taxon>Eukaryota</taxon>
        <taxon>Discoba</taxon>
        <taxon>Euglenozoa</taxon>
        <taxon>Kinetoplastea</taxon>
        <taxon>Metakinetoplastina</taxon>
        <taxon>Trypanosomatida</taxon>
        <taxon>Trypanosomatidae</taxon>
        <taxon>Leishmaniinae</taxon>
        <taxon>Porcisia</taxon>
    </lineage>
</organism>
<evidence type="ECO:0000313" key="2">
    <source>
        <dbReference type="EMBL" id="KAG5507116.1"/>
    </source>
</evidence>
<keyword evidence="3" id="KW-1185">Reference proteome</keyword>
<evidence type="ECO:0000313" key="3">
    <source>
        <dbReference type="Proteomes" id="UP000674318"/>
    </source>
</evidence>
<dbReference type="Proteomes" id="UP000674318">
    <property type="component" value="Unassembled WGS sequence"/>
</dbReference>
<evidence type="ECO:0000256" key="1">
    <source>
        <dbReference type="SAM" id="MobiDB-lite"/>
    </source>
</evidence>
<dbReference type="GeneID" id="94291893"/>
<feature type="region of interest" description="Disordered" evidence="1">
    <location>
        <begin position="291"/>
        <end position="310"/>
    </location>
</feature>
<comment type="caution">
    <text evidence="2">The sequence shown here is derived from an EMBL/GenBank/DDBJ whole genome shotgun (WGS) entry which is preliminary data.</text>
</comment>
<accession>A0A836IUX8</accession>
<protein>
    <submittedName>
        <fullName evidence="2">Uncharacterized protein</fullName>
    </submittedName>
</protein>
<gene>
    <name evidence="2" type="ORF">JKF63_05862</name>
</gene>
<name>A0A836IUX8_9TRYP</name>
<dbReference type="KEGG" id="phet:94291893"/>
<reference evidence="2 3" key="1">
    <citation type="submission" date="2021-02" db="EMBL/GenBank/DDBJ databases">
        <title>Porcisia hertigi Genome sequencing and assembly.</title>
        <authorList>
            <person name="Almutairi H."/>
            <person name="Gatherer D."/>
        </authorList>
    </citation>
    <scope>NUCLEOTIDE SEQUENCE [LARGE SCALE GENOMIC DNA]</scope>
    <source>
        <strain evidence="2 3">C119</strain>
    </source>
</reference>
<dbReference type="EMBL" id="JAFJZO010000019">
    <property type="protein sequence ID" value="KAG5507116.1"/>
    <property type="molecule type" value="Genomic_DNA"/>
</dbReference>
<proteinExistence type="predicted"/>
<dbReference type="AlphaFoldDB" id="A0A836IUX8"/>
<dbReference type="RefSeq" id="XP_067757842.1">
    <property type="nucleotide sequence ID" value="XM_067901816.1"/>
</dbReference>